<dbReference type="Proteomes" id="UP000253551">
    <property type="component" value="Unassembled WGS sequence"/>
</dbReference>
<dbReference type="PANTHER" id="PTHR47766">
    <property type="entry name" value="PROTEIN EFR3"/>
    <property type="match status" value="1"/>
</dbReference>
<evidence type="ECO:0000256" key="1">
    <source>
        <dbReference type="SAM" id="MobiDB-lite"/>
    </source>
</evidence>
<dbReference type="STRING" id="4846.A0A367KP85"/>
<comment type="caution">
    <text evidence="2">The sequence shown here is derived from an EMBL/GenBank/DDBJ whole genome shotgun (WGS) entry which is preliminary data.</text>
</comment>
<protein>
    <recommendedName>
        <fullName evidence="4">Plasma membrane localization protein</fullName>
    </recommendedName>
</protein>
<evidence type="ECO:0000313" key="3">
    <source>
        <dbReference type="Proteomes" id="UP000253551"/>
    </source>
</evidence>
<feature type="region of interest" description="Disordered" evidence="1">
    <location>
        <begin position="480"/>
        <end position="504"/>
    </location>
</feature>
<evidence type="ECO:0000313" key="2">
    <source>
        <dbReference type="EMBL" id="RCI03999.1"/>
    </source>
</evidence>
<name>A0A367KP85_RHIST</name>
<dbReference type="PANTHER" id="PTHR47766:SF1">
    <property type="entry name" value="PROTEIN EFR3"/>
    <property type="match status" value="1"/>
</dbReference>
<reference evidence="2 3" key="1">
    <citation type="journal article" date="2018" name="G3 (Bethesda)">
        <title>Phylogenetic and Phylogenomic Definition of Rhizopus Species.</title>
        <authorList>
            <person name="Gryganskyi A.P."/>
            <person name="Golan J."/>
            <person name="Dolatabadi S."/>
            <person name="Mondo S."/>
            <person name="Robb S."/>
            <person name="Idnurm A."/>
            <person name="Muszewska A."/>
            <person name="Steczkiewicz K."/>
            <person name="Masonjones S."/>
            <person name="Liao H.L."/>
            <person name="Gajdeczka M.T."/>
            <person name="Anike F."/>
            <person name="Vuek A."/>
            <person name="Anishchenko I.M."/>
            <person name="Voigt K."/>
            <person name="de Hoog G.S."/>
            <person name="Smith M.E."/>
            <person name="Heitman J."/>
            <person name="Vilgalys R."/>
            <person name="Stajich J.E."/>
        </authorList>
    </citation>
    <scope>NUCLEOTIDE SEQUENCE [LARGE SCALE GENOMIC DNA]</scope>
    <source>
        <strain evidence="2 3">LSU 92-RS-03</strain>
    </source>
</reference>
<accession>A0A367KP85</accession>
<keyword evidence="3" id="KW-1185">Reference proteome</keyword>
<dbReference type="EMBL" id="PJQM01000821">
    <property type="protein sequence ID" value="RCI03999.1"/>
    <property type="molecule type" value="Genomic_DNA"/>
</dbReference>
<proteinExistence type="predicted"/>
<evidence type="ECO:0008006" key="4">
    <source>
        <dbReference type="Google" id="ProtNLM"/>
    </source>
</evidence>
<organism evidence="2 3">
    <name type="scientific">Rhizopus stolonifer</name>
    <name type="common">Rhizopus nigricans</name>
    <dbReference type="NCBI Taxonomy" id="4846"/>
    <lineage>
        <taxon>Eukaryota</taxon>
        <taxon>Fungi</taxon>
        <taxon>Fungi incertae sedis</taxon>
        <taxon>Mucoromycota</taxon>
        <taxon>Mucoromycotina</taxon>
        <taxon>Mucoromycetes</taxon>
        <taxon>Mucorales</taxon>
        <taxon>Mucorineae</taxon>
        <taxon>Rhizopodaceae</taxon>
        <taxon>Rhizopus</taxon>
    </lineage>
</organism>
<dbReference type="InterPro" id="IPR039786">
    <property type="entry name" value="EFR3"/>
</dbReference>
<dbReference type="AlphaFoldDB" id="A0A367KP85"/>
<sequence length="504" mass="56154">PQYSYLLVSEIIQQLESTQPEDSNYLEKRASLVSALKAILNSNVSLIGISVLEVLNALFTQLIQSLHDSGKSLVDTHSEENGFHYFIHQGLVHSIGGLASQTYYVNQLNDITSSLVSKLRVNSTDMVDGLSIKEYRRAAIRCLHCVAANSAKKPEKEDADTTPVYNHSIGLDTLIPAAGLLLDTASETRTEFASMLTYYLEETSEDEIGLNPYPKHTLSQQGDLNLANTLHLTLLNWIQLPNLEISDLLSIKKLLQAMTHRFGADETIRAVPLIFEIQSLAQQETIGSPCRQRAIAALVVEWLLIVADFYRVNSLIDYAQELKKERQGTGEYSAVFVQEDFNTTELEALEPDNQNTVHRFVERATVVEMLSKDGPLRDQDDPEGTELGNKLNTEWDASTMDEHNSTFRIRTSRNLSDLKAKLVTSWSSGKEPIVCEPEKKQTINVENLKEALVGQMEVSGLDVMNPLSKKSDDTFKDMSSLLQSISSGNNDSSPSTLFNPPYKP</sequence>
<dbReference type="OrthoDB" id="19232at2759"/>
<feature type="non-terminal residue" evidence="2">
    <location>
        <position position="1"/>
    </location>
</feature>
<dbReference type="GO" id="GO:0072659">
    <property type="term" value="P:protein localization to plasma membrane"/>
    <property type="evidence" value="ECO:0007669"/>
    <property type="project" value="InterPro"/>
</dbReference>
<feature type="compositionally biased region" description="Low complexity" evidence="1">
    <location>
        <begin position="484"/>
        <end position="495"/>
    </location>
</feature>
<feature type="region of interest" description="Disordered" evidence="1">
    <location>
        <begin position="373"/>
        <end position="398"/>
    </location>
</feature>
<gene>
    <name evidence="2" type="ORF">CU098_012491</name>
</gene>